<dbReference type="EMBL" id="CP006955">
    <property type="protein sequence ID" value="AHG85109.1"/>
    <property type="molecule type" value="Genomic_DNA"/>
</dbReference>
<proteinExistence type="predicted"/>
<sequence>MLIACILSIFYFVSIFETIIFKKRYFSHFLFHYNALIKSFGGQSCLPN</sequence>
<evidence type="ECO:0000313" key="1">
    <source>
        <dbReference type="EMBL" id="AHG85109.1"/>
    </source>
</evidence>
<reference evidence="1 2" key="1">
    <citation type="submission" date="2013-12" db="EMBL/GenBank/DDBJ databases">
        <title>Annotation of the Bibersteinia trehalosi USDA-ARS-USMARC-189 complete genome.</title>
        <authorList>
            <person name="Harhay G.P."/>
            <person name="McVey S."/>
            <person name="Clawson M.L."/>
            <person name="Bono J."/>
            <person name="Heaton M.P."/>
            <person name="Chitko-Mckown C.G."/>
            <person name="Harhay D.M."/>
            <person name="Smith T.P.L."/>
        </authorList>
    </citation>
    <scope>NUCLEOTIDE SEQUENCE [LARGE SCALE GENOMIC DNA]</scope>
    <source>
        <strain evidence="1 2">USDA-ARS-USMARC-189</strain>
    </source>
</reference>
<evidence type="ECO:0000313" key="2">
    <source>
        <dbReference type="Proteomes" id="UP000019092"/>
    </source>
</evidence>
<organism evidence="1 2">
    <name type="scientific">Bibersteinia trehalosi USDA-ARS-USMARC-189</name>
    <dbReference type="NCBI Taxonomy" id="1263831"/>
    <lineage>
        <taxon>Bacteria</taxon>
        <taxon>Pseudomonadati</taxon>
        <taxon>Pseudomonadota</taxon>
        <taxon>Gammaproteobacteria</taxon>
        <taxon>Pasteurellales</taxon>
        <taxon>Pasteurellaceae</taxon>
        <taxon>Bibersteinia</taxon>
    </lineage>
</organism>
<gene>
    <name evidence="1" type="ORF">F543_22550</name>
</gene>
<accession>A0ABM5PFJ7</accession>
<dbReference type="Proteomes" id="UP000019092">
    <property type="component" value="Chromosome"/>
</dbReference>
<keyword evidence="2" id="KW-1185">Reference proteome</keyword>
<name>A0ABM5PFJ7_BIBTR</name>
<protein>
    <submittedName>
        <fullName evidence="1">Uncharacterized protein</fullName>
    </submittedName>
</protein>